<dbReference type="InterPro" id="IPR013767">
    <property type="entry name" value="PAS_fold"/>
</dbReference>
<keyword evidence="3" id="KW-0805">Transcription regulation</keyword>
<dbReference type="GO" id="GO:0046983">
    <property type="term" value="F:protein dimerization activity"/>
    <property type="evidence" value="ECO:0007669"/>
    <property type="project" value="InterPro"/>
</dbReference>
<feature type="compositionally biased region" description="Polar residues" evidence="7">
    <location>
        <begin position="748"/>
        <end position="765"/>
    </location>
</feature>
<dbReference type="SMART" id="SM00086">
    <property type="entry name" value="PAC"/>
    <property type="match status" value="1"/>
</dbReference>
<dbReference type="PROSITE" id="PS50112">
    <property type="entry name" value="PAS"/>
    <property type="match status" value="2"/>
</dbReference>
<feature type="region of interest" description="Disordered" evidence="7">
    <location>
        <begin position="637"/>
        <end position="765"/>
    </location>
</feature>
<dbReference type="Gene3D" id="3.30.450.20">
    <property type="entry name" value="PAS domain"/>
    <property type="match status" value="2"/>
</dbReference>
<dbReference type="AlphaFoldDB" id="A0A9C5ZLL2"/>
<feature type="compositionally biased region" description="Low complexity" evidence="7">
    <location>
        <begin position="894"/>
        <end position="922"/>
    </location>
</feature>
<evidence type="ECO:0000256" key="1">
    <source>
        <dbReference type="ARBA" id="ARBA00004123"/>
    </source>
</evidence>
<reference evidence="11" key="1">
    <citation type="submission" date="2025-08" db="UniProtKB">
        <authorList>
            <consortium name="RefSeq"/>
        </authorList>
    </citation>
    <scope>IDENTIFICATION</scope>
    <source>
        <tissue evidence="11">Whole body pupa</tissue>
    </source>
</reference>
<dbReference type="InterPro" id="IPR013655">
    <property type="entry name" value="PAS_fold_3"/>
</dbReference>
<evidence type="ECO:0000256" key="5">
    <source>
        <dbReference type="ARBA" id="ARBA00023163"/>
    </source>
</evidence>
<feature type="domain" description="PAS" evidence="8">
    <location>
        <begin position="227"/>
        <end position="297"/>
    </location>
</feature>
<keyword evidence="10" id="KW-1185">Reference proteome</keyword>
<feature type="compositionally biased region" description="Polar residues" evidence="7">
    <location>
        <begin position="658"/>
        <end position="669"/>
    </location>
</feature>
<dbReference type="Pfam" id="PF23171">
    <property type="entry name" value="bHLH_HIF1A"/>
    <property type="match status" value="1"/>
</dbReference>
<dbReference type="InterPro" id="IPR000014">
    <property type="entry name" value="PAS"/>
</dbReference>
<dbReference type="CDD" id="cd19733">
    <property type="entry name" value="bHLH-PAS_trachealess_like"/>
    <property type="match status" value="1"/>
</dbReference>
<dbReference type="Pfam" id="PF08447">
    <property type="entry name" value="PAS_3"/>
    <property type="match status" value="1"/>
</dbReference>
<evidence type="ECO:0000313" key="10">
    <source>
        <dbReference type="Proteomes" id="UP000092443"/>
    </source>
</evidence>
<evidence type="ECO:0000256" key="6">
    <source>
        <dbReference type="ARBA" id="ARBA00023242"/>
    </source>
</evidence>
<protein>
    <submittedName>
        <fullName evidence="11">Protein trachealess isoform X1</fullName>
    </submittedName>
</protein>
<dbReference type="GO" id="GO:0000977">
    <property type="term" value="F:RNA polymerase II transcription regulatory region sequence-specific DNA binding"/>
    <property type="evidence" value="ECO:0007669"/>
    <property type="project" value="TreeGrafter"/>
</dbReference>
<evidence type="ECO:0000256" key="4">
    <source>
        <dbReference type="ARBA" id="ARBA00023125"/>
    </source>
</evidence>
<sequence length="1014" mass="110514">MDHHSSGFVASPWAAVLGHHAMASAGADAGFAAAAAAAHVQNVAVAAQHHHSHHQIAAAAHHTHHAHPHHSHPHTAHHHHHHHPHSHHLNPAGMPMDLHVPQGFPYYRYREDALCWGDRKSMEEIGAAQSSVNARILELRKEKSRDAARSRRGKENFEFYELAKMLPLPSAITSQLDKASIIRLTISYLKLRDFSGHGDPPWTREQSTSSKLKSAAIRRNPAVDSYEQHHGTHILQSLDGFILAVAADGRFLYVSETVSIYLGQSQVEMTGSSIFDYIHPSDHAEIAEQLGLSLTSNSGVTSAGSNNSGPPGLASPHSGTSDDGIGANHGTNNPDVSAQMSVSSNSGYKGFERSFCVRMKSTLTKRGCHFKSSGYRVILLLCKLRPQYTFSHSRKSQPPLLGMVALGIALPPPSVHEIRLECDMFVMRINFDFRIAHCEPRISDLLDYSPEDLVGRSLYSLCHAEDANRLRKSHTDLIEKGQVLTGYYRLMNKSGGYTWMMTCATVVCSSKNADEQNIICINYVISNRENENLILDCCQLEPSVDSIKHEDLSSNDKNSGSPGGDAATGDSHSGHAGNDTKLTSPKTEPADTQQQRSRGRAPNSNNANVNNGNMVLIKDRNTPVIGIESDPLPTTLAVTPVTTPAPPITAKRKRKSKATQQIEAENTEVTAVINEPNTKVPALERETSRTRLPPIIDEQQQQQQQQQQSHQPAQQQQTQQAPQPTPQVQQTETSVKDLEQAMSKHLPSPNSTGANSVGGPNTTDFSADALLKQQQQQQQQQQQNDKSSTIQWIGTPHYQQPAPPNPATALLRLYANRESVIRATARQTPTGVFYGDQQTGPLPTPPGSESSYDNQYLQLHSHPQKTSADAFTNLVSTYGTYHHSTIDYHNAMTPPSSVSPRDSSNSLNTASKTTTTALTNSNGQYDYADPLRAQYATPASGGSASGDVSTTSALPLKPQPYSASAAMHHSNTTDAASGLTYSNLDQPQYFTPHSSSFHLYHKGAPTSGWYSTPS</sequence>
<keyword evidence="6" id="KW-0539">Nucleus</keyword>
<organism evidence="10 11">
    <name type="scientific">Glossina fuscipes</name>
    <dbReference type="NCBI Taxonomy" id="7396"/>
    <lineage>
        <taxon>Eukaryota</taxon>
        <taxon>Metazoa</taxon>
        <taxon>Ecdysozoa</taxon>
        <taxon>Arthropoda</taxon>
        <taxon>Hexapoda</taxon>
        <taxon>Insecta</taxon>
        <taxon>Pterygota</taxon>
        <taxon>Neoptera</taxon>
        <taxon>Endopterygota</taxon>
        <taxon>Diptera</taxon>
        <taxon>Brachycera</taxon>
        <taxon>Muscomorpha</taxon>
        <taxon>Hippoboscoidea</taxon>
        <taxon>Glossinidae</taxon>
        <taxon>Glossina</taxon>
    </lineage>
</organism>
<gene>
    <name evidence="11" type="primary">LOC119645248</name>
</gene>
<dbReference type="FunFam" id="3.30.450.20:FF:000089">
    <property type="entry name" value="Trachealess, isoform E"/>
    <property type="match status" value="1"/>
</dbReference>
<feature type="compositionally biased region" description="Low complexity" evidence="7">
    <location>
        <begin position="699"/>
        <end position="730"/>
    </location>
</feature>
<evidence type="ECO:0000256" key="3">
    <source>
        <dbReference type="ARBA" id="ARBA00023015"/>
    </source>
</evidence>
<accession>A0A9C5ZLL2</accession>
<evidence type="ECO:0000259" key="8">
    <source>
        <dbReference type="PROSITE" id="PS50112"/>
    </source>
</evidence>
<dbReference type="CDD" id="cd00130">
    <property type="entry name" value="PAS"/>
    <property type="match status" value="2"/>
</dbReference>
<dbReference type="PROSITE" id="PS50888">
    <property type="entry name" value="BHLH"/>
    <property type="match status" value="1"/>
</dbReference>
<name>A0A9C5ZLL2_9MUSC</name>
<dbReference type="GO" id="GO:0000981">
    <property type="term" value="F:DNA-binding transcription factor activity, RNA polymerase II-specific"/>
    <property type="evidence" value="ECO:0007669"/>
    <property type="project" value="TreeGrafter"/>
</dbReference>
<dbReference type="PANTHER" id="PTHR23043">
    <property type="entry name" value="HYPOXIA-INDUCIBLE FACTOR 1 ALPHA"/>
    <property type="match status" value="1"/>
</dbReference>
<dbReference type="Gene3D" id="4.10.280.10">
    <property type="entry name" value="Helix-loop-helix DNA-binding domain"/>
    <property type="match status" value="1"/>
</dbReference>
<dbReference type="FunFam" id="3.30.450.20:FF:000054">
    <property type="entry name" value="Trachealess, isoform D"/>
    <property type="match status" value="1"/>
</dbReference>
<feature type="compositionally biased region" description="Polar residues" evidence="7">
    <location>
        <begin position="940"/>
        <end position="953"/>
    </location>
</feature>
<dbReference type="InterPro" id="IPR001610">
    <property type="entry name" value="PAC"/>
</dbReference>
<dbReference type="GeneID" id="119645248"/>
<feature type="compositionally biased region" description="Polar residues" evidence="7">
    <location>
        <begin position="297"/>
        <end position="309"/>
    </location>
</feature>
<proteinExistence type="predicted"/>
<dbReference type="InterPro" id="IPR035965">
    <property type="entry name" value="PAS-like_dom_sf"/>
</dbReference>
<dbReference type="GO" id="GO:0045165">
    <property type="term" value="P:cell fate commitment"/>
    <property type="evidence" value="ECO:0007669"/>
    <property type="project" value="UniProtKB-ARBA"/>
</dbReference>
<feature type="region of interest" description="Disordered" evidence="7">
    <location>
        <begin position="44"/>
        <end position="95"/>
    </location>
</feature>
<dbReference type="SUPFAM" id="SSF55785">
    <property type="entry name" value="PYP-like sensor domain (PAS domain)"/>
    <property type="match status" value="2"/>
</dbReference>
<dbReference type="InterPro" id="IPR036638">
    <property type="entry name" value="HLH_DNA-bd_sf"/>
</dbReference>
<feature type="domain" description="BHLH" evidence="9">
    <location>
        <begin position="139"/>
        <end position="192"/>
    </location>
</feature>
<dbReference type="PANTHER" id="PTHR23043:SF26">
    <property type="entry name" value="PROTEIN TRACHEALESS"/>
    <property type="match status" value="1"/>
</dbReference>
<feature type="region of interest" description="Disordered" evidence="7">
    <location>
        <begin position="891"/>
        <end position="925"/>
    </location>
</feature>
<comment type="subcellular location">
    <subcellularLocation>
        <location evidence="1">Nucleus</location>
    </subcellularLocation>
</comment>
<feature type="compositionally biased region" description="Polar residues" evidence="7">
    <location>
        <begin position="580"/>
        <end position="596"/>
    </location>
</feature>
<dbReference type="GO" id="GO:0005634">
    <property type="term" value="C:nucleus"/>
    <property type="evidence" value="ECO:0007669"/>
    <property type="project" value="UniProtKB-SubCell"/>
</dbReference>
<dbReference type="GO" id="GO:0045944">
    <property type="term" value="P:positive regulation of transcription by RNA polymerase II"/>
    <property type="evidence" value="ECO:0007669"/>
    <property type="project" value="UniProtKB-ARBA"/>
</dbReference>
<dbReference type="FunFam" id="4.10.280.10:FF:000007">
    <property type="entry name" value="single-minded homolog 1 isoform X1"/>
    <property type="match status" value="1"/>
</dbReference>
<evidence type="ECO:0000256" key="2">
    <source>
        <dbReference type="ARBA" id="ARBA00022737"/>
    </source>
</evidence>
<feature type="region of interest" description="Disordered" evidence="7">
    <location>
        <begin position="549"/>
        <end position="614"/>
    </location>
</feature>
<feature type="region of interest" description="Disordered" evidence="7">
    <location>
        <begin position="297"/>
        <end position="341"/>
    </location>
</feature>
<dbReference type="SUPFAM" id="SSF47459">
    <property type="entry name" value="HLH, helix-loop-helix DNA-binding domain"/>
    <property type="match status" value="1"/>
</dbReference>
<dbReference type="InterPro" id="IPR011598">
    <property type="entry name" value="bHLH_dom"/>
</dbReference>
<feature type="region of interest" description="Disordered" evidence="7">
    <location>
        <begin position="937"/>
        <end position="956"/>
    </location>
</feature>
<dbReference type="SMART" id="SM00091">
    <property type="entry name" value="PAS"/>
    <property type="match status" value="2"/>
</dbReference>
<feature type="compositionally biased region" description="Low complexity" evidence="7">
    <location>
        <begin position="603"/>
        <end position="613"/>
    </location>
</feature>
<keyword evidence="4" id="KW-0238">DNA-binding</keyword>
<dbReference type="RefSeq" id="XP_037901271.1">
    <property type="nucleotide sequence ID" value="XM_038045343.1"/>
</dbReference>
<feature type="domain" description="PAS" evidence="8">
    <location>
        <begin position="426"/>
        <end position="481"/>
    </location>
</feature>
<dbReference type="SMART" id="SM00353">
    <property type="entry name" value="HLH"/>
    <property type="match status" value="1"/>
</dbReference>
<evidence type="ECO:0000313" key="11">
    <source>
        <dbReference type="RefSeq" id="XP_037901271.1"/>
    </source>
</evidence>
<dbReference type="Pfam" id="PF00989">
    <property type="entry name" value="PAS"/>
    <property type="match status" value="1"/>
</dbReference>
<feature type="compositionally biased region" description="Polar residues" evidence="7">
    <location>
        <begin position="329"/>
        <end position="341"/>
    </location>
</feature>
<dbReference type="KEGG" id="gfs:119645248"/>
<keyword evidence="5" id="KW-0804">Transcription</keyword>
<keyword evidence="2" id="KW-0677">Repeat</keyword>
<feature type="compositionally biased region" description="Basic residues" evidence="7">
    <location>
        <begin position="61"/>
        <end position="88"/>
    </location>
</feature>
<evidence type="ECO:0000256" key="7">
    <source>
        <dbReference type="SAM" id="MobiDB-lite"/>
    </source>
</evidence>
<feature type="region of interest" description="Disordered" evidence="7">
    <location>
        <begin position="831"/>
        <end position="851"/>
    </location>
</feature>
<dbReference type="Proteomes" id="UP000092443">
    <property type="component" value="Unplaced"/>
</dbReference>
<evidence type="ECO:0000259" key="9">
    <source>
        <dbReference type="PROSITE" id="PS50888"/>
    </source>
</evidence>